<organism evidence="2 3">
    <name type="scientific">Aquipuribacter hungaricus</name>
    <dbReference type="NCBI Taxonomy" id="545624"/>
    <lineage>
        <taxon>Bacteria</taxon>
        <taxon>Bacillati</taxon>
        <taxon>Actinomycetota</taxon>
        <taxon>Actinomycetes</taxon>
        <taxon>Micrococcales</taxon>
        <taxon>Intrasporangiaceae</taxon>
        <taxon>Aquipuribacter</taxon>
    </lineage>
</organism>
<reference evidence="3" key="1">
    <citation type="journal article" date="2019" name="Int. J. Syst. Evol. Microbiol.">
        <title>The Global Catalogue of Microorganisms (GCM) 10K type strain sequencing project: providing services to taxonomists for standard genome sequencing and annotation.</title>
        <authorList>
            <consortium name="The Broad Institute Genomics Platform"/>
            <consortium name="The Broad Institute Genome Sequencing Center for Infectious Disease"/>
            <person name="Wu L."/>
            <person name="Ma J."/>
        </authorList>
    </citation>
    <scope>NUCLEOTIDE SEQUENCE [LARGE SCALE GENOMIC DNA]</scope>
    <source>
        <strain evidence="3">NCAIM B.02333</strain>
    </source>
</reference>
<dbReference type="EMBL" id="JBHRWW010000024">
    <property type="protein sequence ID" value="MFC3690464.1"/>
    <property type="molecule type" value="Genomic_DNA"/>
</dbReference>
<evidence type="ECO:0000313" key="3">
    <source>
        <dbReference type="Proteomes" id="UP001595685"/>
    </source>
</evidence>
<name>A0ABV7WKN9_9MICO</name>
<accession>A0ABV7WKN9</accession>
<dbReference type="InterPro" id="IPR032584">
    <property type="entry name" value="DUF4913"/>
</dbReference>
<proteinExistence type="predicted"/>
<sequence length="173" mass="19936">MSPWGDDYPGQDTDADAQGSEDAGVEERDVEDGDHGRPVDASQAGVVAVAADRPPPLYYGSVDEFVRLYLRLVYRRRIDGTHRRWAARWWEHEEAIIRLEALWRAWEHLRLDPATGMSVWWRDHADHHMRVLMDPDGPFADIDVDETGHNTSRRGDPLPYEAPPPGLFRDERR</sequence>
<dbReference type="Pfam" id="PF16259">
    <property type="entry name" value="DUF4913"/>
    <property type="match status" value="1"/>
</dbReference>
<feature type="region of interest" description="Disordered" evidence="1">
    <location>
        <begin position="142"/>
        <end position="173"/>
    </location>
</feature>
<comment type="caution">
    <text evidence="2">The sequence shown here is derived from an EMBL/GenBank/DDBJ whole genome shotgun (WGS) entry which is preliminary data.</text>
</comment>
<evidence type="ECO:0000313" key="2">
    <source>
        <dbReference type="EMBL" id="MFC3690464.1"/>
    </source>
</evidence>
<feature type="region of interest" description="Disordered" evidence="1">
    <location>
        <begin position="1"/>
        <end position="41"/>
    </location>
</feature>
<gene>
    <name evidence="2" type="ORF">ACFOLH_19110</name>
</gene>
<protein>
    <submittedName>
        <fullName evidence="2">DUF4913 domain-containing protein</fullName>
    </submittedName>
</protein>
<keyword evidence="3" id="KW-1185">Reference proteome</keyword>
<dbReference type="Proteomes" id="UP001595685">
    <property type="component" value="Unassembled WGS sequence"/>
</dbReference>
<evidence type="ECO:0000256" key="1">
    <source>
        <dbReference type="SAM" id="MobiDB-lite"/>
    </source>
</evidence>
<dbReference type="RefSeq" id="WP_340290922.1">
    <property type="nucleotide sequence ID" value="NZ_JBBEOI010000025.1"/>
</dbReference>